<organism evidence="5 6">
    <name type="scientific">Azospirillum thermophilum</name>
    <dbReference type="NCBI Taxonomy" id="2202148"/>
    <lineage>
        <taxon>Bacteria</taxon>
        <taxon>Pseudomonadati</taxon>
        <taxon>Pseudomonadota</taxon>
        <taxon>Alphaproteobacteria</taxon>
        <taxon>Rhodospirillales</taxon>
        <taxon>Azospirillaceae</taxon>
        <taxon>Azospirillum</taxon>
    </lineage>
</organism>
<dbReference type="PROSITE" id="PS00519">
    <property type="entry name" value="HTH_ASNC_1"/>
    <property type="match status" value="1"/>
</dbReference>
<dbReference type="CDD" id="cd00090">
    <property type="entry name" value="HTH_ARSR"/>
    <property type="match status" value="1"/>
</dbReference>
<reference evidence="6" key="1">
    <citation type="submission" date="2018-05" db="EMBL/GenBank/DDBJ databases">
        <title>Azospirillum thermophila sp. nov., a novel isolated from hot spring.</title>
        <authorList>
            <person name="Zhao Z."/>
        </authorList>
    </citation>
    <scope>NUCLEOTIDE SEQUENCE [LARGE SCALE GENOMIC DNA]</scope>
    <source>
        <strain evidence="6">CFH 70021</strain>
        <plasmid evidence="6">unnamed1</plasmid>
    </source>
</reference>
<gene>
    <name evidence="5" type="ORF">DEW08_24535</name>
</gene>
<dbReference type="GO" id="GO:0006355">
    <property type="term" value="P:regulation of DNA-templated transcription"/>
    <property type="evidence" value="ECO:0007669"/>
    <property type="project" value="UniProtKB-ARBA"/>
</dbReference>
<keyword evidence="2" id="KW-0238">DNA-binding</keyword>
<evidence type="ECO:0000313" key="5">
    <source>
        <dbReference type="EMBL" id="AWK89159.1"/>
    </source>
</evidence>
<keyword evidence="6" id="KW-1185">Reference proteome</keyword>
<dbReference type="InterPro" id="IPR000485">
    <property type="entry name" value="AsnC-type_HTH_dom"/>
</dbReference>
<dbReference type="InterPro" id="IPR036390">
    <property type="entry name" value="WH_DNA-bd_sf"/>
</dbReference>
<dbReference type="Proteomes" id="UP000245629">
    <property type="component" value="Plasmid unnamed1"/>
</dbReference>
<dbReference type="SMART" id="SM00344">
    <property type="entry name" value="HTH_ASNC"/>
    <property type="match status" value="1"/>
</dbReference>
<dbReference type="AlphaFoldDB" id="A0A2S2CXG0"/>
<dbReference type="SUPFAM" id="SSF54909">
    <property type="entry name" value="Dimeric alpha+beta barrel"/>
    <property type="match status" value="1"/>
</dbReference>
<keyword evidence="5" id="KW-0614">Plasmid</keyword>
<dbReference type="PRINTS" id="PR00033">
    <property type="entry name" value="HTHASNC"/>
</dbReference>
<evidence type="ECO:0000256" key="1">
    <source>
        <dbReference type="ARBA" id="ARBA00023015"/>
    </source>
</evidence>
<keyword evidence="1" id="KW-0805">Transcription regulation</keyword>
<dbReference type="FunFam" id="1.10.10.10:FF:000186">
    <property type="entry name" value="AsnC family transcriptional regulator"/>
    <property type="match status" value="1"/>
</dbReference>
<dbReference type="InterPro" id="IPR011008">
    <property type="entry name" value="Dimeric_a/b-barrel"/>
</dbReference>
<dbReference type="Pfam" id="PF13412">
    <property type="entry name" value="HTH_24"/>
    <property type="match status" value="1"/>
</dbReference>
<dbReference type="Gene3D" id="3.30.70.920">
    <property type="match status" value="1"/>
</dbReference>
<dbReference type="SUPFAM" id="SSF46785">
    <property type="entry name" value="Winged helix' DNA-binding domain"/>
    <property type="match status" value="1"/>
</dbReference>
<dbReference type="RefSeq" id="WP_109332149.1">
    <property type="nucleotide sequence ID" value="NZ_CP029356.1"/>
</dbReference>
<dbReference type="KEGG" id="azz:DEW08_24535"/>
<dbReference type="EMBL" id="CP029356">
    <property type="protein sequence ID" value="AWK89159.1"/>
    <property type="molecule type" value="Genomic_DNA"/>
</dbReference>
<dbReference type="PANTHER" id="PTHR30154">
    <property type="entry name" value="LEUCINE-RESPONSIVE REGULATORY PROTEIN"/>
    <property type="match status" value="1"/>
</dbReference>
<dbReference type="InterPro" id="IPR019885">
    <property type="entry name" value="Tscrpt_reg_HTH_AsnC-type_CS"/>
</dbReference>
<protein>
    <submittedName>
        <fullName evidence="5">ArsR family transcriptional regulator</fullName>
    </submittedName>
</protein>
<dbReference type="GO" id="GO:0043200">
    <property type="term" value="P:response to amino acid"/>
    <property type="evidence" value="ECO:0007669"/>
    <property type="project" value="TreeGrafter"/>
</dbReference>
<name>A0A2S2CXG0_9PROT</name>
<evidence type="ECO:0000256" key="2">
    <source>
        <dbReference type="ARBA" id="ARBA00023125"/>
    </source>
</evidence>
<dbReference type="GO" id="GO:0043565">
    <property type="term" value="F:sequence-specific DNA binding"/>
    <property type="evidence" value="ECO:0007669"/>
    <property type="project" value="InterPro"/>
</dbReference>
<geneLocation type="plasmid" evidence="5 6">
    <name>unnamed1</name>
</geneLocation>
<dbReference type="InterPro" id="IPR019888">
    <property type="entry name" value="Tscrpt_reg_AsnC-like"/>
</dbReference>
<dbReference type="InterPro" id="IPR019887">
    <property type="entry name" value="Tscrpt_reg_AsnC/Lrp_C"/>
</dbReference>
<evidence type="ECO:0000313" key="6">
    <source>
        <dbReference type="Proteomes" id="UP000245629"/>
    </source>
</evidence>
<accession>A0A2S2CXG0</accession>
<feature type="domain" description="HTH asnC-type" evidence="4">
    <location>
        <begin position="6"/>
        <end position="67"/>
    </location>
</feature>
<dbReference type="InterPro" id="IPR036388">
    <property type="entry name" value="WH-like_DNA-bd_sf"/>
</dbReference>
<dbReference type="PROSITE" id="PS50956">
    <property type="entry name" value="HTH_ASNC_2"/>
    <property type="match status" value="1"/>
</dbReference>
<proteinExistence type="predicted"/>
<dbReference type="Pfam" id="PF01037">
    <property type="entry name" value="AsnC_trans_reg"/>
    <property type="match status" value="1"/>
</dbReference>
<dbReference type="Gene3D" id="1.10.10.10">
    <property type="entry name" value="Winged helix-like DNA-binding domain superfamily/Winged helix DNA-binding domain"/>
    <property type="match status" value="1"/>
</dbReference>
<evidence type="ECO:0000256" key="3">
    <source>
        <dbReference type="ARBA" id="ARBA00023163"/>
    </source>
</evidence>
<dbReference type="InterPro" id="IPR011991">
    <property type="entry name" value="ArsR-like_HTH"/>
</dbReference>
<dbReference type="OrthoDB" id="9813313at2"/>
<keyword evidence="3" id="KW-0804">Transcription</keyword>
<dbReference type="PANTHER" id="PTHR30154:SF34">
    <property type="entry name" value="TRANSCRIPTIONAL REGULATOR AZLB"/>
    <property type="match status" value="1"/>
</dbReference>
<evidence type="ECO:0000259" key="4">
    <source>
        <dbReference type="PROSITE" id="PS50956"/>
    </source>
</evidence>
<dbReference type="GO" id="GO:0005829">
    <property type="term" value="C:cytosol"/>
    <property type="evidence" value="ECO:0007669"/>
    <property type="project" value="TreeGrafter"/>
</dbReference>
<sequence>MPKPKLDRLDRRILTLLQEDGRQSNSELAGRVGLSPSPCLRRVKLLEEGGVISRYVALVDPVAVDLPVNVFVSVTLERQVEERLDSFEAAVMERPEVMECYLMTGEADYLLRVVVPDLASYERFLKDHLTRIPGVASIKSGFALKQVRYRTALPLDHLADG</sequence>